<gene>
    <name evidence="2" type="ORF">TARUN_827</name>
</gene>
<evidence type="ECO:0000313" key="3">
    <source>
        <dbReference type="Proteomes" id="UP000266272"/>
    </source>
</evidence>
<evidence type="ECO:0000256" key="1">
    <source>
        <dbReference type="SAM" id="MobiDB-lite"/>
    </source>
</evidence>
<dbReference type="OrthoDB" id="3541842at2759"/>
<protein>
    <submittedName>
        <fullName evidence="2">Uncharacterized protein</fullName>
    </submittedName>
</protein>
<organism evidence="2 3">
    <name type="scientific">Trichoderma arundinaceum</name>
    <dbReference type="NCBI Taxonomy" id="490622"/>
    <lineage>
        <taxon>Eukaryota</taxon>
        <taxon>Fungi</taxon>
        <taxon>Dikarya</taxon>
        <taxon>Ascomycota</taxon>
        <taxon>Pezizomycotina</taxon>
        <taxon>Sordariomycetes</taxon>
        <taxon>Hypocreomycetidae</taxon>
        <taxon>Hypocreales</taxon>
        <taxon>Hypocreaceae</taxon>
        <taxon>Trichoderma</taxon>
    </lineage>
</organism>
<keyword evidence="3" id="KW-1185">Reference proteome</keyword>
<feature type="region of interest" description="Disordered" evidence="1">
    <location>
        <begin position="81"/>
        <end position="114"/>
    </location>
</feature>
<proteinExistence type="predicted"/>
<dbReference type="EMBL" id="PXOA01000052">
    <property type="protein sequence ID" value="RFU81378.1"/>
    <property type="molecule type" value="Genomic_DNA"/>
</dbReference>
<sequence>MASESIVEAELINDFNPEDPLPQNTVTIKFNVKGGGDRTERAIINTTYTLKGQPNIQGITIWSSTNVVLYLYGSSNGTGTPERVIEGPTGSEHKFTPVTFGDPVLNGSEDLQRQ</sequence>
<comment type="caution">
    <text evidence="2">The sequence shown here is derived from an EMBL/GenBank/DDBJ whole genome shotgun (WGS) entry which is preliminary data.</text>
</comment>
<dbReference type="AlphaFoldDB" id="A0A395NZ60"/>
<name>A0A395NZ60_TRIAR</name>
<accession>A0A395NZ60</accession>
<reference evidence="2 3" key="1">
    <citation type="journal article" date="2018" name="PLoS Pathog.">
        <title>Evolution of structural diversity of trichothecenes, a family of toxins produced by plant pathogenic and entomopathogenic fungi.</title>
        <authorList>
            <person name="Proctor R.H."/>
            <person name="McCormick S.P."/>
            <person name="Kim H.S."/>
            <person name="Cardoza R.E."/>
            <person name="Stanley A.M."/>
            <person name="Lindo L."/>
            <person name="Kelly A."/>
            <person name="Brown D.W."/>
            <person name="Lee T."/>
            <person name="Vaughan M.M."/>
            <person name="Alexander N.J."/>
            <person name="Busman M."/>
            <person name="Gutierrez S."/>
        </authorList>
    </citation>
    <scope>NUCLEOTIDE SEQUENCE [LARGE SCALE GENOMIC DNA]</scope>
    <source>
        <strain evidence="2 3">IBT 40837</strain>
    </source>
</reference>
<dbReference type="Proteomes" id="UP000266272">
    <property type="component" value="Unassembled WGS sequence"/>
</dbReference>
<evidence type="ECO:0000313" key="2">
    <source>
        <dbReference type="EMBL" id="RFU81378.1"/>
    </source>
</evidence>